<dbReference type="Proteomes" id="UP000797356">
    <property type="component" value="Chromosome 11"/>
</dbReference>
<proteinExistence type="predicted"/>
<accession>A0A8K0IPW6</accession>
<dbReference type="OrthoDB" id="440455at2759"/>
<gene>
    <name evidence="3" type="ORF">COCNU_11G007870</name>
</gene>
<dbReference type="PANTHER" id="PTHR31245:SF1">
    <property type="entry name" value="UBIQUITIN SYSTEM COMPONENT CUE PROTEIN"/>
    <property type="match status" value="1"/>
</dbReference>
<name>A0A8K0IPW6_COCNU</name>
<dbReference type="PANTHER" id="PTHR31245">
    <property type="entry name" value="UBIQUITIN SYSTEM COMPONENT CUE PROTEIN"/>
    <property type="match status" value="1"/>
</dbReference>
<evidence type="ECO:0000313" key="3">
    <source>
        <dbReference type="EMBL" id="KAG1363960.1"/>
    </source>
</evidence>
<keyword evidence="1" id="KW-0175">Coiled coil</keyword>
<keyword evidence="4" id="KW-1185">Reference proteome</keyword>
<feature type="coiled-coil region" evidence="1">
    <location>
        <begin position="292"/>
        <end position="319"/>
    </location>
</feature>
<organism evidence="3 4">
    <name type="scientific">Cocos nucifera</name>
    <name type="common">Coconut palm</name>
    <dbReference type="NCBI Taxonomy" id="13894"/>
    <lineage>
        <taxon>Eukaryota</taxon>
        <taxon>Viridiplantae</taxon>
        <taxon>Streptophyta</taxon>
        <taxon>Embryophyta</taxon>
        <taxon>Tracheophyta</taxon>
        <taxon>Spermatophyta</taxon>
        <taxon>Magnoliopsida</taxon>
        <taxon>Liliopsida</taxon>
        <taxon>Arecaceae</taxon>
        <taxon>Arecoideae</taxon>
        <taxon>Cocoseae</taxon>
        <taxon>Attaleinae</taxon>
        <taxon>Cocos</taxon>
    </lineage>
</organism>
<evidence type="ECO:0000313" key="4">
    <source>
        <dbReference type="Proteomes" id="UP000797356"/>
    </source>
</evidence>
<feature type="region of interest" description="Disordered" evidence="2">
    <location>
        <begin position="17"/>
        <end position="71"/>
    </location>
</feature>
<dbReference type="AlphaFoldDB" id="A0A8K0IPW6"/>
<sequence>MSALVCGKRSSSVFEELLHTPPPSSKRARCSAGASSPTAILLSPVRPSSASSSPAFDRNDDDDDNNSGGSCNPYSPHLAHLRSLFPNMDPQIFLLYMKYGHFSVIHVKKRNLLCFDGIENDSMLISSSCILVLFLERALEASGNDLDSAIKSLNDLHLESADINFDSARTKPESGIETNIHVLTEGVMNNNGAEEAAENPHGAACLPTDGSEWVDLFVGEMMNATDMDDARVRASRVLEVLEKSIVTHASAEAMQNFHRENVMLKEQVEVVLRENAVLKRAVAIQHERQNVYEERSQELQRLKQLVSQYQEQLRTLEVNNYALTMHLRQAQQSSSIPGRFHPDVF</sequence>
<evidence type="ECO:0000256" key="1">
    <source>
        <dbReference type="SAM" id="Coils"/>
    </source>
</evidence>
<dbReference type="EMBL" id="CM017882">
    <property type="protein sequence ID" value="KAG1363960.1"/>
    <property type="molecule type" value="Genomic_DNA"/>
</dbReference>
<protein>
    <submittedName>
        <fullName evidence="3">Uncharacterized protein</fullName>
    </submittedName>
</protein>
<evidence type="ECO:0000256" key="2">
    <source>
        <dbReference type="SAM" id="MobiDB-lite"/>
    </source>
</evidence>
<comment type="caution">
    <text evidence="3">The sequence shown here is derived from an EMBL/GenBank/DDBJ whole genome shotgun (WGS) entry which is preliminary data.</text>
</comment>
<reference evidence="3" key="1">
    <citation type="journal article" date="2017" name="Gigascience">
        <title>The genome draft of coconut (Cocos nucifera).</title>
        <authorList>
            <person name="Xiao Y."/>
            <person name="Xu P."/>
            <person name="Fan H."/>
            <person name="Baudouin L."/>
            <person name="Xia W."/>
            <person name="Bocs S."/>
            <person name="Xu J."/>
            <person name="Li Q."/>
            <person name="Guo A."/>
            <person name="Zhou L."/>
            <person name="Li J."/>
            <person name="Wu Y."/>
            <person name="Ma Z."/>
            <person name="Armero A."/>
            <person name="Issali A.E."/>
            <person name="Liu N."/>
            <person name="Peng M."/>
            <person name="Yang Y."/>
        </authorList>
    </citation>
    <scope>NUCLEOTIDE SEQUENCE</scope>
    <source>
        <tissue evidence="3">Spear leaf of Hainan Tall coconut</tissue>
    </source>
</reference>
<reference evidence="3" key="2">
    <citation type="submission" date="2019-07" db="EMBL/GenBank/DDBJ databases">
        <authorList>
            <person name="Yang Y."/>
            <person name="Bocs S."/>
            <person name="Baudouin L."/>
        </authorList>
    </citation>
    <scope>NUCLEOTIDE SEQUENCE</scope>
    <source>
        <tissue evidence="3">Spear leaf of Hainan Tall coconut</tissue>
    </source>
</reference>